<dbReference type="InterPro" id="IPR024751">
    <property type="entry name" value="VESA1"/>
</dbReference>
<name>A0AAV4LNY9_BABCB</name>
<accession>A0AAV4LNY9</accession>
<feature type="compositionally biased region" description="Polar residues" evidence="1">
    <location>
        <begin position="365"/>
        <end position="383"/>
    </location>
</feature>
<dbReference type="RefSeq" id="XP_067713685.1">
    <property type="nucleotide sequence ID" value="XM_067857584.1"/>
</dbReference>
<proteinExistence type="predicted"/>
<dbReference type="Pfam" id="PF12785">
    <property type="entry name" value="VESA1_N"/>
    <property type="match status" value="1"/>
</dbReference>
<comment type="caution">
    <text evidence="2">The sequence shown here is derived from an EMBL/GenBank/DDBJ whole genome shotgun (WGS) entry which is preliminary data.</text>
</comment>
<dbReference type="EMBL" id="BPLF01000001">
    <property type="protein sequence ID" value="GIX61614.1"/>
    <property type="molecule type" value="Genomic_DNA"/>
</dbReference>
<organism evidence="2 3">
    <name type="scientific">Babesia caballi</name>
    <dbReference type="NCBI Taxonomy" id="5871"/>
    <lineage>
        <taxon>Eukaryota</taxon>
        <taxon>Sar</taxon>
        <taxon>Alveolata</taxon>
        <taxon>Apicomplexa</taxon>
        <taxon>Aconoidasida</taxon>
        <taxon>Piroplasmida</taxon>
        <taxon>Babesiidae</taxon>
        <taxon>Babesia</taxon>
    </lineage>
</organism>
<dbReference type="GeneID" id="94193097"/>
<evidence type="ECO:0000313" key="2">
    <source>
        <dbReference type="EMBL" id="GIX61614.1"/>
    </source>
</evidence>
<protein>
    <submittedName>
        <fullName evidence="2">Variant erythrocyte surface antigen-1 family protein</fullName>
    </submittedName>
</protein>
<evidence type="ECO:0000256" key="1">
    <source>
        <dbReference type="SAM" id="MobiDB-lite"/>
    </source>
</evidence>
<dbReference type="AlphaFoldDB" id="A0AAV4LNY9"/>
<keyword evidence="3" id="KW-1185">Reference proteome</keyword>
<gene>
    <name evidence="2" type="ORF">BcabD6B2_10490</name>
</gene>
<dbReference type="Proteomes" id="UP001497744">
    <property type="component" value="Unassembled WGS sequence"/>
</dbReference>
<reference evidence="2 3" key="1">
    <citation type="submission" date="2021-06" db="EMBL/GenBank/DDBJ databases">
        <title>Genome sequence of Babesia caballi.</title>
        <authorList>
            <person name="Yamagishi J."/>
            <person name="Kidaka T."/>
            <person name="Ochi A."/>
        </authorList>
    </citation>
    <scope>NUCLEOTIDE SEQUENCE [LARGE SCALE GENOMIC DNA]</scope>
    <source>
        <strain evidence="2">USDA-D6B2</strain>
    </source>
</reference>
<sequence>MTHSPAKKLTDCPSNLKEAIDWILRVTGKDGQNGPGIGTDNVEDLAQAVCELPGFATVIVGAVRDKERGPNGVHVEVNLSKLNDTYTLSHIITDLAEGSRVFIGYDKGRRGTIEGTGIADVPKKNKSKPYDSLEDWRRNGPDGYFLSYPPEATWHRDVMNARENGGPSKAKVKCAIILLGCMPLFYYGLTYLACWCGYEMHDAWNNKQFDGKDEGKKLGGEGALSKFMQAMGYQWTSLSKSKCGHVMNRVASSLQDLKVSAYGGYSEFIRQIEKNGNRNIETTAIMYPLYGLYFVASAYFKFQLQYGNITAGIDELKKTLEQHEKPYSITGENPYQALETCIADLMNKMKLLELVKFGTYTASGRTSGSSNHGAASAWNSGSSEGEDVGNAHQGAAQPQNAADTISSSVGYVAGGIVGTAAVGTGVALATNVGGITTLFKGAIGLV</sequence>
<feature type="region of interest" description="Disordered" evidence="1">
    <location>
        <begin position="365"/>
        <end position="399"/>
    </location>
</feature>
<evidence type="ECO:0000313" key="3">
    <source>
        <dbReference type="Proteomes" id="UP001497744"/>
    </source>
</evidence>